<reference evidence="1 2" key="1">
    <citation type="submission" date="2020-03" db="EMBL/GenBank/DDBJ databases">
        <title>Whole genome shotgun sequence of Phytohabitans suffuscus NBRC 105367.</title>
        <authorList>
            <person name="Komaki H."/>
            <person name="Tamura T."/>
        </authorList>
    </citation>
    <scope>NUCLEOTIDE SEQUENCE [LARGE SCALE GENOMIC DNA]</scope>
    <source>
        <strain evidence="1 2">NBRC 105367</strain>
    </source>
</reference>
<evidence type="ECO:0000313" key="2">
    <source>
        <dbReference type="Proteomes" id="UP000503011"/>
    </source>
</evidence>
<dbReference type="KEGG" id="psuu:Psuf_081440"/>
<protein>
    <submittedName>
        <fullName evidence="1">Uncharacterized protein</fullName>
    </submittedName>
</protein>
<proteinExistence type="predicted"/>
<reference evidence="1 2" key="2">
    <citation type="submission" date="2020-03" db="EMBL/GenBank/DDBJ databases">
        <authorList>
            <person name="Ichikawa N."/>
            <person name="Kimura A."/>
            <person name="Kitahashi Y."/>
            <person name="Uohara A."/>
        </authorList>
    </citation>
    <scope>NUCLEOTIDE SEQUENCE [LARGE SCALE GENOMIC DNA]</scope>
    <source>
        <strain evidence="1 2">NBRC 105367</strain>
    </source>
</reference>
<evidence type="ECO:0000313" key="1">
    <source>
        <dbReference type="EMBL" id="BCB90831.1"/>
    </source>
</evidence>
<sequence>MLEARTSAYGAGMDLTLVNVHGLAPRVLAIREVLPVLTRAG</sequence>
<dbReference type="RefSeq" id="WP_269476367.1">
    <property type="nucleotide sequence ID" value="NZ_AP022871.1"/>
</dbReference>
<gene>
    <name evidence="1" type="ORF">Psuf_081440</name>
</gene>
<dbReference type="Proteomes" id="UP000503011">
    <property type="component" value="Chromosome"/>
</dbReference>
<dbReference type="AlphaFoldDB" id="A0A6F8YYB6"/>
<name>A0A6F8YYB6_9ACTN</name>
<keyword evidence="2" id="KW-1185">Reference proteome</keyword>
<organism evidence="1 2">
    <name type="scientific">Phytohabitans suffuscus</name>
    <dbReference type="NCBI Taxonomy" id="624315"/>
    <lineage>
        <taxon>Bacteria</taxon>
        <taxon>Bacillati</taxon>
        <taxon>Actinomycetota</taxon>
        <taxon>Actinomycetes</taxon>
        <taxon>Micromonosporales</taxon>
        <taxon>Micromonosporaceae</taxon>
    </lineage>
</organism>
<accession>A0A6F8YYB6</accession>
<dbReference type="EMBL" id="AP022871">
    <property type="protein sequence ID" value="BCB90831.1"/>
    <property type="molecule type" value="Genomic_DNA"/>
</dbReference>